<dbReference type="InterPro" id="IPR009057">
    <property type="entry name" value="Homeodomain-like_sf"/>
</dbReference>
<name>A0A0M2ST08_9BACI</name>
<feature type="domain" description="HTH tetR-type" evidence="5">
    <location>
        <begin position="10"/>
        <end position="70"/>
    </location>
</feature>
<accession>A0A0M2ST08</accession>
<proteinExistence type="predicted"/>
<dbReference type="AlphaFoldDB" id="A0A0M2ST08"/>
<dbReference type="OrthoDB" id="9810250at2"/>
<feature type="DNA-binding region" description="H-T-H motif" evidence="3">
    <location>
        <begin position="33"/>
        <end position="52"/>
    </location>
</feature>
<keyword evidence="4" id="KW-0812">Transmembrane</keyword>
<gene>
    <name evidence="6" type="ORF">WQ57_12240</name>
</gene>
<keyword evidence="4" id="KW-0472">Membrane</keyword>
<dbReference type="GO" id="GO:0003677">
    <property type="term" value="F:DNA binding"/>
    <property type="evidence" value="ECO:0007669"/>
    <property type="project" value="UniProtKB-UniRule"/>
</dbReference>
<evidence type="ECO:0000256" key="2">
    <source>
        <dbReference type="ARBA" id="ARBA00023125"/>
    </source>
</evidence>
<keyword evidence="1" id="KW-0678">Repressor</keyword>
<evidence type="ECO:0000256" key="4">
    <source>
        <dbReference type="SAM" id="Phobius"/>
    </source>
</evidence>
<dbReference type="PANTHER" id="PTHR43479">
    <property type="entry name" value="ACREF/ENVCD OPERON REPRESSOR-RELATED"/>
    <property type="match status" value="1"/>
</dbReference>
<evidence type="ECO:0000313" key="7">
    <source>
        <dbReference type="Proteomes" id="UP000034166"/>
    </source>
</evidence>
<dbReference type="InterPro" id="IPR001647">
    <property type="entry name" value="HTH_TetR"/>
</dbReference>
<dbReference type="PATRIC" id="fig|1408103.3.peg.2751"/>
<protein>
    <submittedName>
        <fullName evidence="6">TetR family transcriptional regulator</fullName>
    </submittedName>
</protein>
<dbReference type="InterPro" id="IPR050624">
    <property type="entry name" value="HTH-type_Tx_Regulator"/>
</dbReference>
<dbReference type="RefSeq" id="WP_046524062.1">
    <property type="nucleotide sequence ID" value="NZ_LAYY01000012.1"/>
</dbReference>
<keyword evidence="7" id="KW-1185">Reference proteome</keyword>
<dbReference type="Pfam" id="PF14278">
    <property type="entry name" value="TetR_C_8"/>
    <property type="match status" value="1"/>
</dbReference>
<dbReference type="Gene3D" id="1.10.357.10">
    <property type="entry name" value="Tetracycline Repressor, domain 2"/>
    <property type="match status" value="1"/>
</dbReference>
<comment type="caution">
    <text evidence="6">The sequence shown here is derived from an EMBL/GenBank/DDBJ whole genome shotgun (WGS) entry which is preliminary data.</text>
</comment>
<evidence type="ECO:0000313" key="6">
    <source>
        <dbReference type="EMBL" id="KKK37724.1"/>
    </source>
</evidence>
<feature type="transmembrane region" description="Helical" evidence="4">
    <location>
        <begin position="140"/>
        <end position="159"/>
    </location>
</feature>
<sequence length="188" mass="22134">MNTKMDRRKKYTRMVLKDSLMQLLKEKPISAITVKELCELADINRSTFYSHYGDHYDLLSKIEEEIIEDMQEKLQMFNMWTEELIPIEMILEYIVDKKDVFLVLLKENGENNLHKRVRNLAHGFLVNHLMRMHSIEKDKIEYLSMFIVSGSIQMIISWLDRGMDKSEKELAGMINTFANKGLLGVESL</sequence>
<evidence type="ECO:0000256" key="1">
    <source>
        <dbReference type="ARBA" id="ARBA00022491"/>
    </source>
</evidence>
<evidence type="ECO:0000256" key="3">
    <source>
        <dbReference type="PROSITE-ProRule" id="PRU00335"/>
    </source>
</evidence>
<dbReference type="PROSITE" id="PS50977">
    <property type="entry name" value="HTH_TETR_2"/>
    <property type="match status" value="1"/>
</dbReference>
<dbReference type="EMBL" id="LAYY01000012">
    <property type="protein sequence ID" value="KKK37724.1"/>
    <property type="molecule type" value="Genomic_DNA"/>
</dbReference>
<dbReference type="SUPFAM" id="SSF46689">
    <property type="entry name" value="Homeodomain-like"/>
    <property type="match status" value="1"/>
</dbReference>
<organism evidence="6 7">
    <name type="scientific">Mesobacillus campisalis</name>
    <dbReference type="NCBI Taxonomy" id="1408103"/>
    <lineage>
        <taxon>Bacteria</taxon>
        <taxon>Bacillati</taxon>
        <taxon>Bacillota</taxon>
        <taxon>Bacilli</taxon>
        <taxon>Bacillales</taxon>
        <taxon>Bacillaceae</taxon>
        <taxon>Mesobacillus</taxon>
    </lineage>
</organism>
<dbReference type="Proteomes" id="UP000034166">
    <property type="component" value="Unassembled WGS sequence"/>
</dbReference>
<keyword evidence="4" id="KW-1133">Transmembrane helix</keyword>
<dbReference type="PANTHER" id="PTHR43479:SF7">
    <property type="entry name" value="TETR-FAMILY TRANSCRIPTIONAL REGULATOR"/>
    <property type="match status" value="1"/>
</dbReference>
<reference evidence="6 7" key="1">
    <citation type="submission" date="2015-04" db="EMBL/GenBank/DDBJ databases">
        <title>Taxonomic description and genome sequence of Bacillus campisalis sp. nov., a novel member of the genus Bacillus isolated from solar saltern.</title>
        <authorList>
            <person name="Mathan Kumar R."/>
            <person name="Kaur G."/>
            <person name="Kumar A."/>
            <person name="Singh N.K."/>
            <person name="Kaur N."/>
            <person name="Kumar N."/>
            <person name="Mayilraj S."/>
        </authorList>
    </citation>
    <scope>NUCLEOTIDE SEQUENCE [LARGE SCALE GENOMIC DNA]</scope>
    <source>
        <strain evidence="6 7">SA2-6</strain>
    </source>
</reference>
<evidence type="ECO:0000259" key="5">
    <source>
        <dbReference type="PROSITE" id="PS50977"/>
    </source>
</evidence>
<dbReference type="InterPro" id="IPR039532">
    <property type="entry name" value="TetR_C_Firmicutes"/>
</dbReference>
<keyword evidence="2 3" id="KW-0238">DNA-binding</keyword>